<feature type="coiled-coil region" evidence="7">
    <location>
        <begin position="83"/>
        <end position="110"/>
    </location>
</feature>
<dbReference type="Gene3D" id="1.20.272.10">
    <property type="match status" value="1"/>
</dbReference>
<dbReference type="PANTHER" id="PTHR13779">
    <property type="entry name" value="WERNER HELICASE-INTERACTING PROTEIN 1 FAMILY MEMBER"/>
    <property type="match status" value="1"/>
</dbReference>
<dbReference type="CDD" id="cd18139">
    <property type="entry name" value="HLD_clamp_RarA"/>
    <property type="match status" value="1"/>
</dbReference>
<protein>
    <recommendedName>
        <fullName evidence="3">Replication-associated recombination protein A</fullName>
    </recommendedName>
</protein>
<keyword evidence="5" id="KW-0547">Nucleotide-binding</keyword>
<dbReference type="RefSeq" id="WP_084054239.1">
    <property type="nucleotide sequence ID" value="NZ_FWWT01000022.1"/>
</dbReference>
<accession>A0A1W1VQU8</accession>
<evidence type="ECO:0000259" key="8">
    <source>
        <dbReference type="SMART" id="SM00382"/>
    </source>
</evidence>
<dbReference type="FunFam" id="1.10.8.60:FF:000029">
    <property type="entry name" value="Replication-associated recombination protein A"/>
    <property type="match status" value="1"/>
</dbReference>
<evidence type="ECO:0000256" key="4">
    <source>
        <dbReference type="ARBA" id="ARBA00022705"/>
    </source>
</evidence>
<dbReference type="AlphaFoldDB" id="A0A1W1VQU8"/>
<evidence type="ECO:0000313" key="10">
    <source>
        <dbReference type="Proteomes" id="UP000192731"/>
    </source>
</evidence>
<comment type="similarity">
    <text evidence="2">Belongs to the AAA ATPase family. RarA/MGS1/WRNIP1 subfamily.</text>
</comment>
<dbReference type="Gene3D" id="1.10.8.60">
    <property type="match status" value="1"/>
</dbReference>
<dbReference type="GO" id="GO:0005524">
    <property type="term" value="F:ATP binding"/>
    <property type="evidence" value="ECO:0007669"/>
    <property type="project" value="UniProtKB-KW"/>
</dbReference>
<keyword evidence="7" id="KW-0175">Coiled coil</keyword>
<keyword evidence="4" id="KW-0235">DNA replication</keyword>
<dbReference type="FunFam" id="1.10.3710.10:FF:000003">
    <property type="entry name" value="ATPase, AAA family protein"/>
    <property type="match status" value="1"/>
</dbReference>
<evidence type="ECO:0000256" key="3">
    <source>
        <dbReference type="ARBA" id="ARBA00020776"/>
    </source>
</evidence>
<reference evidence="9 10" key="1">
    <citation type="submission" date="2017-04" db="EMBL/GenBank/DDBJ databases">
        <authorList>
            <person name="Afonso C.L."/>
            <person name="Miller P.J."/>
            <person name="Scott M.A."/>
            <person name="Spackman E."/>
            <person name="Goraichik I."/>
            <person name="Dimitrov K.M."/>
            <person name="Suarez D.L."/>
            <person name="Swayne D.E."/>
        </authorList>
    </citation>
    <scope>NUCLEOTIDE SEQUENCE [LARGE SCALE GENOMIC DNA]</scope>
    <source>
        <strain evidence="9 10">DSM 11270</strain>
    </source>
</reference>
<dbReference type="OrthoDB" id="9778364at2"/>
<dbReference type="Proteomes" id="UP000192731">
    <property type="component" value="Unassembled WGS sequence"/>
</dbReference>
<name>A0A1W1VQU8_DESTI</name>
<dbReference type="InterPro" id="IPR008921">
    <property type="entry name" value="DNA_pol3_clamp-load_cplx_C"/>
</dbReference>
<dbReference type="SUPFAM" id="SSF52540">
    <property type="entry name" value="P-loop containing nucleoside triphosphate hydrolases"/>
    <property type="match status" value="1"/>
</dbReference>
<dbReference type="STRING" id="656914.SAMN00017405_0452"/>
<dbReference type="GO" id="GO:0000731">
    <property type="term" value="P:DNA synthesis involved in DNA repair"/>
    <property type="evidence" value="ECO:0007669"/>
    <property type="project" value="TreeGrafter"/>
</dbReference>
<evidence type="ECO:0000256" key="1">
    <source>
        <dbReference type="ARBA" id="ARBA00002393"/>
    </source>
</evidence>
<dbReference type="FunFam" id="3.40.50.300:FF:000137">
    <property type="entry name" value="Replication-associated recombination protein A"/>
    <property type="match status" value="1"/>
</dbReference>
<keyword evidence="10" id="KW-1185">Reference proteome</keyword>
<dbReference type="GO" id="GO:0003677">
    <property type="term" value="F:DNA binding"/>
    <property type="evidence" value="ECO:0007669"/>
    <property type="project" value="InterPro"/>
</dbReference>
<dbReference type="EMBL" id="FWWT01000022">
    <property type="protein sequence ID" value="SMB95643.1"/>
    <property type="molecule type" value="Genomic_DNA"/>
</dbReference>
<dbReference type="GO" id="GO:0006261">
    <property type="term" value="P:DNA-templated DNA replication"/>
    <property type="evidence" value="ECO:0007669"/>
    <property type="project" value="TreeGrafter"/>
</dbReference>
<dbReference type="InterPro" id="IPR021886">
    <property type="entry name" value="MgsA_C"/>
</dbReference>
<dbReference type="SUPFAM" id="SSF48019">
    <property type="entry name" value="post-AAA+ oligomerization domain-like"/>
    <property type="match status" value="1"/>
</dbReference>
<dbReference type="PANTHER" id="PTHR13779:SF7">
    <property type="entry name" value="ATPASE WRNIP1"/>
    <property type="match status" value="1"/>
</dbReference>
<keyword evidence="6" id="KW-0067">ATP-binding</keyword>
<dbReference type="GO" id="GO:0017116">
    <property type="term" value="F:single-stranded DNA helicase activity"/>
    <property type="evidence" value="ECO:0007669"/>
    <property type="project" value="TreeGrafter"/>
</dbReference>
<dbReference type="Pfam" id="PF12002">
    <property type="entry name" value="MgsA_C"/>
    <property type="match status" value="1"/>
</dbReference>
<evidence type="ECO:0000256" key="6">
    <source>
        <dbReference type="ARBA" id="ARBA00022840"/>
    </source>
</evidence>
<dbReference type="Pfam" id="PF00004">
    <property type="entry name" value="AAA"/>
    <property type="match status" value="1"/>
</dbReference>
<dbReference type="InterPro" id="IPR027417">
    <property type="entry name" value="P-loop_NTPase"/>
</dbReference>
<dbReference type="InterPro" id="IPR032423">
    <property type="entry name" value="AAA_assoc_2"/>
</dbReference>
<feature type="domain" description="AAA+ ATPase" evidence="8">
    <location>
        <begin position="51"/>
        <end position="168"/>
    </location>
</feature>
<dbReference type="Pfam" id="PF16193">
    <property type="entry name" value="AAA_assoc_2"/>
    <property type="match status" value="1"/>
</dbReference>
<gene>
    <name evidence="9" type="ORF">SAMN00017405_0452</name>
</gene>
<proteinExistence type="inferred from homology"/>
<dbReference type="InterPro" id="IPR051314">
    <property type="entry name" value="AAA_ATPase_RarA/MGS1/WRNIP1"/>
</dbReference>
<dbReference type="Gene3D" id="1.10.3710.10">
    <property type="entry name" value="DNA polymerase III clamp loader subunits, C-terminal domain"/>
    <property type="match status" value="1"/>
</dbReference>
<evidence type="ECO:0000313" key="9">
    <source>
        <dbReference type="EMBL" id="SMB95643.1"/>
    </source>
</evidence>
<sequence length="429" mass="47256">MDLFSMAKEGHLKKKAPLASRMRPKTLDDILGQDEILGKGKLLRNAIEEDNVNSLIFYGPPGTGKTTIANVIAEETNSYFIKLNAVINGVADLRRIIAEAEENLSLYQKSTIIFIDEIHRFNKSQQDALLPSVEAGIVKLIGATTENPFFSINSALLSRLLIFRLNSLSIENIIDIIKKSITDTKQGLGNYNISITEDAIDYLAKSARGDVRIALNSLEMVVGSIKANEKGVRVISVKNLKEIISNPIVAYDKTGDNHYDIISAFIKSMRGSDPDATLHYLARMLEAGEDPRFIARRIVIHASEDVGLADPNALVVAQSAASALEFIGLPEGRIILAQAALYIALAPKSNAVITGIDSALNDIRNIEIGTVPTHLRDAHYQGAQKLGHGLEYKYPHNYPNGFVEQQYLPDALKEKKYYNSTKKKQINNT</sequence>
<dbReference type="InterPro" id="IPR003959">
    <property type="entry name" value="ATPase_AAA_core"/>
</dbReference>
<dbReference type="SMART" id="SM00382">
    <property type="entry name" value="AAA"/>
    <property type="match status" value="1"/>
</dbReference>
<dbReference type="GO" id="GO:0016887">
    <property type="term" value="F:ATP hydrolysis activity"/>
    <property type="evidence" value="ECO:0007669"/>
    <property type="project" value="InterPro"/>
</dbReference>
<organism evidence="9 10">
    <name type="scientific">Desulfonispora thiosulfatigenes DSM 11270</name>
    <dbReference type="NCBI Taxonomy" id="656914"/>
    <lineage>
        <taxon>Bacteria</taxon>
        <taxon>Bacillati</taxon>
        <taxon>Bacillota</taxon>
        <taxon>Clostridia</taxon>
        <taxon>Eubacteriales</taxon>
        <taxon>Peptococcaceae</taxon>
        <taxon>Desulfonispora</taxon>
    </lineage>
</organism>
<evidence type="ECO:0000256" key="5">
    <source>
        <dbReference type="ARBA" id="ARBA00022741"/>
    </source>
</evidence>
<dbReference type="FunFam" id="1.20.272.10:FF:000001">
    <property type="entry name" value="Putative AAA family ATPase"/>
    <property type="match status" value="1"/>
</dbReference>
<dbReference type="GO" id="GO:0008047">
    <property type="term" value="F:enzyme activator activity"/>
    <property type="evidence" value="ECO:0007669"/>
    <property type="project" value="TreeGrafter"/>
</dbReference>
<dbReference type="CDD" id="cd00009">
    <property type="entry name" value="AAA"/>
    <property type="match status" value="1"/>
</dbReference>
<evidence type="ECO:0000256" key="2">
    <source>
        <dbReference type="ARBA" id="ARBA00008959"/>
    </source>
</evidence>
<dbReference type="Gene3D" id="3.40.50.300">
    <property type="entry name" value="P-loop containing nucleotide triphosphate hydrolases"/>
    <property type="match status" value="1"/>
</dbReference>
<comment type="function">
    <text evidence="1">DNA-dependent ATPase that plays important roles in cellular responses to stalled DNA replication processes.</text>
</comment>
<dbReference type="InterPro" id="IPR003593">
    <property type="entry name" value="AAA+_ATPase"/>
</dbReference>
<evidence type="ECO:0000256" key="7">
    <source>
        <dbReference type="SAM" id="Coils"/>
    </source>
</evidence>